<keyword evidence="1 3" id="KW-0378">Hydrolase</keyword>
<accession>A0ABT3YKJ6</accession>
<evidence type="ECO:0000313" key="4">
    <source>
        <dbReference type="Proteomes" id="UP001081283"/>
    </source>
</evidence>
<dbReference type="GO" id="GO:0016787">
    <property type="term" value="F:hydrolase activity"/>
    <property type="evidence" value="ECO:0007669"/>
    <property type="project" value="UniProtKB-KW"/>
</dbReference>
<dbReference type="Pfam" id="PF20434">
    <property type="entry name" value="BD-FAE"/>
    <property type="match status" value="1"/>
</dbReference>
<dbReference type="InterPro" id="IPR050300">
    <property type="entry name" value="GDXG_lipolytic_enzyme"/>
</dbReference>
<feature type="domain" description="BD-FAE-like" evidence="2">
    <location>
        <begin position="60"/>
        <end position="151"/>
    </location>
</feature>
<name>A0ABT3YKJ6_9HYPH</name>
<dbReference type="RefSeq" id="WP_267614106.1">
    <property type="nucleotide sequence ID" value="NZ_JAOVZQ010000001.1"/>
</dbReference>
<evidence type="ECO:0000313" key="3">
    <source>
        <dbReference type="EMBL" id="MCY0096270.1"/>
    </source>
</evidence>
<dbReference type="InterPro" id="IPR029058">
    <property type="entry name" value="AB_hydrolase_fold"/>
</dbReference>
<reference evidence="3" key="1">
    <citation type="submission" date="2022-10" db="EMBL/GenBank/DDBJ databases">
        <title>Hoeflea sp. J2-29, isolated from marine algae.</title>
        <authorList>
            <person name="Kristyanto S."/>
            <person name="Kim J.M."/>
            <person name="Jeon C.O."/>
        </authorList>
    </citation>
    <scope>NUCLEOTIDE SEQUENCE</scope>
    <source>
        <strain evidence="3">J2-29</strain>
    </source>
</reference>
<evidence type="ECO:0000259" key="2">
    <source>
        <dbReference type="Pfam" id="PF20434"/>
    </source>
</evidence>
<gene>
    <name evidence="3" type="ORF">OEG82_19960</name>
</gene>
<dbReference type="EMBL" id="JAOVZQ010000001">
    <property type="protein sequence ID" value="MCY0096270.1"/>
    <property type="molecule type" value="Genomic_DNA"/>
</dbReference>
<evidence type="ECO:0000256" key="1">
    <source>
        <dbReference type="ARBA" id="ARBA00022801"/>
    </source>
</evidence>
<dbReference type="SUPFAM" id="SSF53474">
    <property type="entry name" value="alpha/beta-Hydrolases"/>
    <property type="match status" value="1"/>
</dbReference>
<dbReference type="Gene3D" id="3.40.50.1820">
    <property type="entry name" value="alpha/beta hydrolase"/>
    <property type="match status" value="1"/>
</dbReference>
<protein>
    <submittedName>
        <fullName evidence="3">Alpha/beta hydrolase</fullName>
    </submittedName>
</protein>
<dbReference type="PANTHER" id="PTHR48081:SF33">
    <property type="entry name" value="KYNURENINE FORMAMIDASE"/>
    <property type="match status" value="1"/>
</dbReference>
<dbReference type="Proteomes" id="UP001081283">
    <property type="component" value="Unassembled WGS sequence"/>
</dbReference>
<dbReference type="PANTHER" id="PTHR48081">
    <property type="entry name" value="AB HYDROLASE SUPERFAMILY PROTEIN C4A8.06C"/>
    <property type="match status" value="1"/>
</dbReference>
<organism evidence="3 4">
    <name type="scientific">Hoeflea ulvae</name>
    <dbReference type="NCBI Taxonomy" id="2983764"/>
    <lineage>
        <taxon>Bacteria</taxon>
        <taxon>Pseudomonadati</taxon>
        <taxon>Pseudomonadota</taxon>
        <taxon>Alphaproteobacteria</taxon>
        <taxon>Hyphomicrobiales</taxon>
        <taxon>Rhizobiaceae</taxon>
        <taxon>Hoeflea</taxon>
    </lineage>
</organism>
<sequence>MTDYPIADHDDAYANGAHIPGAADYPPRWAGKAAALRDSQSQAGRARLDLGYGAAPRNRLDLFLPEGEAKGLVVFVHGGYWKAFDKSMWSHLAAGPLAHGFAVAMPSYTLCPDIRIGGIVREIAAAVQFAAGEIAGPIRLTGHSAGGHLVTRMISGEALLSKAVLDRISGVTSISGVHDLRPLMLTEMNDTLHIDAAEAQSESPVLLSPLGAIPVTAWVGAEERPEFVRQNRALYEMWRGFASPMAICEEPEKHHFDVIDGLADPAHPLCQTVLGL</sequence>
<keyword evidence="4" id="KW-1185">Reference proteome</keyword>
<dbReference type="InterPro" id="IPR049492">
    <property type="entry name" value="BD-FAE-like_dom"/>
</dbReference>
<comment type="caution">
    <text evidence="3">The sequence shown here is derived from an EMBL/GenBank/DDBJ whole genome shotgun (WGS) entry which is preliminary data.</text>
</comment>
<proteinExistence type="predicted"/>